<reference evidence="1" key="1">
    <citation type="journal article" date="2014" name="Nat. Commun.">
        <title>The tobacco genome sequence and its comparison with those of tomato and potato.</title>
        <authorList>
            <person name="Sierro N."/>
            <person name="Battey J.N."/>
            <person name="Ouadi S."/>
            <person name="Bakaher N."/>
            <person name="Bovet L."/>
            <person name="Willig A."/>
            <person name="Goepfert S."/>
            <person name="Peitsch M.C."/>
            <person name="Ivanov N.V."/>
        </authorList>
    </citation>
    <scope>NUCLEOTIDE SEQUENCE [LARGE SCALE GENOMIC DNA]</scope>
</reference>
<evidence type="ECO:0000313" key="2">
    <source>
        <dbReference type="RefSeq" id="XP_016510423.1"/>
    </source>
</evidence>
<dbReference type="PANTHER" id="PTHR10492:SF100">
    <property type="entry name" value="ATP-DEPENDENT DNA HELICASE"/>
    <property type="match status" value="1"/>
</dbReference>
<proteinExistence type="predicted"/>
<evidence type="ECO:0000313" key="1">
    <source>
        <dbReference type="Proteomes" id="UP000790787"/>
    </source>
</evidence>
<dbReference type="STRING" id="4097.A0A1S4DAM9"/>
<dbReference type="OrthoDB" id="1935456at2759"/>
<organism evidence="1 2">
    <name type="scientific">Nicotiana tabacum</name>
    <name type="common">Common tobacco</name>
    <dbReference type="NCBI Taxonomy" id="4097"/>
    <lineage>
        <taxon>Eukaryota</taxon>
        <taxon>Viridiplantae</taxon>
        <taxon>Streptophyta</taxon>
        <taxon>Embryophyta</taxon>
        <taxon>Tracheophyta</taxon>
        <taxon>Spermatophyta</taxon>
        <taxon>Magnoliopsida</taxon>
        <taxon>eudicotyledons</taxon>
        <taxon>Gunneridae</taxon>
        <taxon>Pentapetalae</taxon>
        <taxon>asterids</taxon>
        <taxon>lamiids</taxon>
        <taxon>Solanales</taxon>
        <taxon>Solanaceae</taxon>
        <taxon>Nicotianoideae</taxon>
        <taxon>Nicotianeae</taxon>
        <taxon>Nicotiana</taxon>
    </lineage>
</organism>
<dbReference type="PaxDb" id="4097-A0A1S4DAM9"/>
<gene>
    <name evidence="2" type="primary">LOC107827751</name>
</gene>
<keyword evidence="1" id="KW-1185">Reference proteome</keyword>
<dbReference type="GeneID" id="107827751"/>
<dbReference type="RefSeq" id="XP_016510423.1">
    <property type="nucleotide sequence ID" value="XM_016654937.1"/>
</dbReference>
<dbReference type="KEGG" id="nta:107827751"/>
<protein>
    <submittedName>
        <fullName evidence="2">Uncharacterized protein</fullName>
    </submittedName>
</protein>
<name>A0A1S4DAM9_TOBAC</name>
<dbReference type="OMA" id="FYCCERY"/>
<dbReference type="Proteomes" id="UP000790787">
    <property type="component" value="Chromosome 16"/>
</dbReference>
<accession>A0A1S4DAM9</accession>
<dbReference type="PANTHER" id="PTHR10492">
    <property type="match status" value="1"/>
</dbReference>
<sequence>MDEIKEYQSVRWVSPPEAAWRLFGFPISEMTPSVFHLQLHLEGQQFVSFKSIKNVDRILSNPMIRKTMLTEFFVMNRTDKDVMQLLLLYKEFPEYFVWSPKEKMWTRQKQRIVIGRVVTCHPTEGERYFLILLLMNVRGPKSYQDLCKVDGKCCSTFREAAEKRGLLHCDNNLVECMFEATNYQMPYSLRPLFATLLVYCNPANPTELWKQFEDSMSEDFKILPNMNAKDICFMALNHINDILHLMGHDINEYNLIPEKIKPSAAVRETNVSF</sequence>
<dbReference type="AlphaFoldDB" id="A0A1S4DAM9"/>
<reference evidence="2" key="2">
    <citation type="submission" date="2025-08" db="UniProtKB">
        <authorList>
            <consortium name="RefSeq"/>
        </authorList>
    </citation>
    <scope>IDENTIFICATION</scope>
</reference>